<keyword evidence="3 6" id="KW-0812">Transmembrane</keyword>
<evidence type="ECO:0000256" key="1">
    <source>
        <dbReference type="ARBA" id="ARBA00004141"/>
    </source>
</evidence>
<proteinExistence type="inferred from homology"/>
<evidence type="ECO:0000256" key="3">
    <source>
        <dbReference type="ARBA" id="ARBA00022692"/>
    </source>
</evidence>
<sequence>MLATAVIMFREILEASLIIAIVLGASREIAGRGRWVAAGIGLGLLGASIVAVLANVASSEFSGNGQAVLNAVILLSAVAMLTWHNVWMSSHARVLSAEVKGVGLDVQSGQRPLTALLVITMVAVMREGSEAVLFLWAIATGGEQSPNMLIGGLGGVIVGMLVGMLLYFGLLRIPARHFFSITSWLILLLASGLAAQAAGFLNQIGLLPALGNGVWNTSNILSQSSLVGQLLHILVGYIARPSGIEVVFYAGTFLTMLTLMRAYGSNRGRQVKAKINPD</sequence>
<evidence type="ECO:0000256" key="2">
    <source>
        <dbReference type="ARBA" id="ARBA00008333"/>
    </source>
</evidence>
<feature type="transmembrane region" description="Helical" evidence="6">
    <location>
        <begin position="68"/>
        <end position="87"/>
    </location>
</feature>
<reference evidence="7 8" key="2">
    <citation type="submission" date="2016-03" db="EMBL/GenBank/DDBJ databases">
        <title>New uncultured bacterium of the family Gallionellaceae from acid mine drainage: description and reconstruction of genome based on metagenomic analysis of microbial community.</title>
        <authorList>
            <person name="Kadnikov V."/>
            <person name="Ivasenko D."/>
            <person name="Beletsky A."/>
            <person name="Mardanov A."/>
            <person name="Danilova E."/>
            <person name="Pimenov N."/>
            <person name="Karnachuk O."/>
            <person name="Ravin N."/>
        </authorList>
    </citation>
    <scope>NUCLEOTIDE SEQUENCE [LARGE SCALE GENOMIC DNA]</scope>
    <source>
        <strain evidence="7">ShG14-8</strain>
    </source>
</reference>
<evidence type="ECO:0000256" key="6">
    <source>
        <dbReference type="SAM" id="Phobius"/>
    </source>
</evidence>
<keyword evidence="4 6" id="KW-1133">Transmembrane helix</keyword>
<dbReference type="PANTHER" id="PTHR31632:SF2">
    <property type="entry name" value="PLASMA MEMBRANE IRON PERMEASE"/>
    <property type="match status" value="1"/>
</dbReference>
<keyword evidence="5 6" id="KW-0472">Membrane</keyword>
<comment type="subcellular location">
    <subcellularLocation>
        <location evidence="1">Membrane</location>
        <topology evidence="1">Multi-pass membrane protein</topology>
    </subcellularLocation>
</comment>
<dbReference type="GO" id="GO:0033573">
    <property type="term" value="C:high-affinity iron permease complex"/>
    <property type="evidence" value="ECO:0007669"/>
    <property type="project" value="InterPro"/>
</dbReference>
<dbReference type="Proteomes" id="UP000070578">
    <property type="component" value="Unassembled WGS sequence"/>
</dbReference>
<name>A0A139BWD6_9PROT</name>
<comment type="similarity">
    <text evidence="2">Belongs to the oxidase-dependent Fe transporter (OFeT) (TC 9.A.10.1) family.</text>
</comment>
<protein>
    <submittedName>
        <fullName evidence="7">Iron permease FTR1</fullName>
    </submittedName>
</protein>
<feature type="transmembrane region" description="Helical" evidence="6">
    <location>
        <begin position="35"/>
        <end position="56"/>
    </location>
</feature>
<comment type="caution">
    <text evidence="7">The sequence shown here is derived from an EMBL/GenBank/DDBJ whole genome shotgun (WGS) entry which is preliminary data.</text>
</comment>
<organism evidence="7 8">
    <name type="scientific">Candidatus Gallionella acididurans</name>
    <dbReference type="NCBI Taxonomy" id="1796491"/>
    <lineage>
        <taxon>Bacteria</taxon>
        <taxon>Pseudomonadati</taxon>
        <taxon>Pseudomonadota</taxon>
        <taxon>Betaproteobacteria</taxon>
        <taxon>Nitrosomonadales</taxon>
        <taxon>Gallionellaceae</taxon>
        <taxon>Gallionella</taxon>
    </lineage>
</organism>
<gene>
    <name evidence="7" type="ORF">AWT59_0617</name>
</gene>
<feature type="transmembrane region" description="Helical" evidence="6">
    <location>
        <begin position="113"/>
        <end position="138"/>
    </location>
</feature>
<dbReference type="Pfam" id="PF03239">
    <property type="entry name" value="FTR1"/>
    <property type="match status" value="1"/>
</dbReference>
<dbReference type="GO" id="GO:0015093">
    <property type="term" value="F:ferrous iron transmembrane transporter activity"/>
    <property type="evidence" value="ECO:0007669"/>
    <property type="project" value="TreeGrafter"/>
</dbReference>
<evidence type="ECO:0000313" key="7">
    <source>
        <dbReference type="EMBL" id="KXS33314.1"/>
    </source>
</evidence>
<evidence type="ECO:0000256" key="4">
    <source>
        <dbReference type="ARBA" id="ARBA00022989"/>
    </source>
</evidence>
<evidence type="ECO:0000256" key="5">
    <source>
        <dbReference type="ARBA" id="ARBA00023136"/>
    </source>
</evidence>
<accession>A0A139BWD6</accession>
<dbReference type="EMBL" id="LSLI01000008">
    <property type="protein sequence ID" value="KXS33314.1"/>
    <property type="molecule type" value="Genomic_DNA"/>
</dbReference>
<feature type="transmembrane region" description="Helical" evidence="6">
    <location>
        <begin position="246"/>
        <end position="264"/>
    </location>
</feature>
<dbReference type="PANTHER" id="PTHR31632">
    <property type="entry name" value="IRON TRANSPORTER FTH1"/>
    <property type="match status" value="1"/>
</dbReference>
<feature type="transmembrane region" description="Helical" evidence="6">
    <location>
        <begin position="150"/>
        <end position="171"/>
    </location>
</feature>
<evidence type="ECO:0000313" key="8">
    <source>
        <dbReference type="Proteomes" id="UP000070578"/>
    </source>
</evidence>
<feature type="transmembrane region" description="Helical" evidence="6">
    <location>
        <begin position="178"/>
        <end position="200"/>
    </location>
</feature>
<reference evidence="7 8" key="1">
    <citation type="submission" date="2016-02" db="EMBL/GenBank/DDBJ databases">
        <authorList>
            <person name="Wen L."/>
            <person name="He K."/>
            <person name="Yang H."/>
        </authorList>
    </citation>
    <scope>NUCLEOTIDE SEQUENCE [LARGE SCALE GENOMIC DNA]</scope>
    <source>
        <strain evidence="7">ShG14-8</strain>
    </source>
</reference>
<dbReference type="AlphaFoldDB" id="A0A139BWD6"/>
<dbReference type="InterPro" id="IPR004923">
    <property type="entry name" value="FTR1/Fip1/EfeU"/>
</dbReference>